<organism evidence="4 5">
    <name type="scientific">Stomoxys calcitrans</name>
    <name type="common">Stable fly</name>
    <name type="synonym">Conops calcitrans</name>
    <dbReference type="NCBI Taxonomy" id="35570"/>
    <lineage>
        <taxon>Eukaryota</taxon>
        <taxon>Metazoa</taxon>
        <taxon>Ecdysozoa</taxon>
        <taxon>Arthropoda</taxon>
        <taxon>Hexapoda</taxon>
        <taxon>Insecta</taxon>
        <taxon>Pterygota</taxon>
        <taxon>Neoptera</taxon>
        <taxon>Endopterygota</taxon>
        <taxon>Diptera</taxon>
        <taxon>Brachycera</taxon>
        <taxon>Muscomorpha</taxon>
        <taxon>Muscoidea</taxon>
        <taxon>Muscidae</taxon>
        <taxon>Stomoxys</taxon>
    </lineage>
</organism>
<evidence type="ECO:0000313" key="4">
    <source>
        <dbReference type="EnsemblMetazoa" id="SCAU016201-PA"/>
    </source>
</evidence>
<gene>
    <name evidence="4" type="primary">106087147</name>
</gene>
<feature type="region of interest" description="Disordered" evidence="3">
    <location>
        <begin position="93"/>
        <end position="117"/>
    </location>
</feature>
<accession>A0A1I8QDV8</accession>
<dbReference type="PANTHER" id="PTHR23412">
    <property type="entry name" value="STEREOCILIN RELATED"/>
    <property type="match status" value="1"/>
</dbReference>
<keyword evidence="1" id="KW-0732">Signal</keyword>
<evidence type="ECO:0000256" key="2">
    <source>
        <dbReference type="ARBA" id="ARBA00023180"/>
    </source>
</evidence>
<dbReference type="PANTHER" id="PTHR23412:SF17">
    <property type="entry name" value="OTOANCORIN"/>
    <property type="match status" value="1"/>
</dbReference>
<proteinExistence type="predicted"/>
<sequence length="146" mass="16381">MGEMLCYLNVTDIENIHSDAFREAAEWIGLIENCPEDRLQALAKLALRPDAFGQSHKWSKLEVSIIGNILNGLPLNEINAISKDKLQLNHFYKPKGKHQQNQSTKKKLSHDSTKPHDVNVSMVSSLAKAISMTHNAENKTQSFDLS</sequence>
<dbReference type="KEGG" id="scac:106087147"/>
<protein>
    <submittedName>
        <fullName evidence="4">Uncharacterized protein</fullName>
    </submittedName>
</protein>
<dbReference type="OrthoDB" id="8195838at2759"/>
<keyword evidence="2" id="KW-0325">Glycoprotein</keyword>
<dbReference type="VEuPathDB" id="VectorBase:SCAU016201"/>
<dbReference type="Proteomes" id="UP000095300">
    <property type="component" value="Unassembled WGS sequence"/>
</dbReference>
<dbReference type="AlphaFoldDB" id="A0A1I8QDV8"/>
<name>A0A1I8QDV8_STOCA</name>
<dbReference type="GO" id="GO:0007160">
    <property type="term" value="P:cell-matrix adhesion"/>
    <property type="evidence" value="ECO:0007669"/>
    <property type="project" value="TreeGrafter"/>
</dbReference>
<evidence type="ECO:0000313" key="5">
    <source>
        <dbReference type="Proteomes" id="UP000095300"/>
    </source>
</evidence>
<dbReference type="EnsemblMetazoa" id="SCAU016201-RA">
    <property type="protein sequence ID" value="SCAU016201-PA"/>
    <property type="gene ID" value="SCAU016201"/>
</dbReference>
<dbReference type="GO" id="GO:0009986">
    <property type="term" value="C:cell surface"/>
    <property type="evidence" value="ECO:0007669"/>
    <property type="project" value="TreeGrafter"/>
</dbReference>
<feature type="compositionally biased region" description="Basic residues" evidence="3">
    <location>
        <begin position="93"/>
        <end position="108"/>
    </location>
</feature>
<evidence type="ECO:0000256" key="3">
    <source>
        <dbReference type="SAM" id="MobiDB-lite"/>
    </source>
</evidence>
<dbReference type="InterPro" id="IPR026664">
    <property type="entry name" value="Stereocilin-rel"/>
</dbReference>
<reference evidence="4" key="1">
    <citation type="submission" date="2020-05" db="UniProtKB">
        <authorList>
            <consortium name="EnsemblMetazoa"/>
        </authorList>
    </citation>
    <scope>IDENTIFICATION</scope>
    <source>
        <strain evidence="4">USDA</strain>
    </source>
</reference>
<evidence type="ECO:0000256" key="1">
    <source>
        <dbReference type="ARBA" id="ARBA00022729"/>
    </source>
</evidence>
<keyword evidence="5" id="KW-1185">Reference proteome</keyword>